<organism evidence="2 3">
    <name type="scientific">Streptomyces fildesensis</name>
    <dbReference type="NCBI Taxonomy" id="375757"/>
    <lineage>
        <taxon>Bacteria</taxon>
        <taxon>Bacillati</taxon>
        <taxon>Actinomycetota</taxon>
        <taxon>Actinomycetes</taxon>
        <taxon>Kitasatosporales</taxon>
        <taxon>Streptomycetaceae</taxon>
        <taxon>Streptomyces</taxon>
    </lineage>
</organism>
<proteinExistence type="predicted"/>
<evidence type="ECO:0000313" key="2">
    <source>
        <dbReference type="EMBL" id="MFI9106418.1"/>
    </source>
</evidence>
<evidence type="ECO:0000259" key="1">
    <source>
        <dbReference type="Pfam" id="PF12697"/>
    </source>
</evidence>
<dbReference type="PANTHER" id="PTHR46438:SF11">
    <property type="entry name" value="LIPASE-RELATED"/>
    <property type="match status" value="1"/>
</dbReference>
<dbReference type="EMBL" id="JBITYG010000018">
    <property type="protein sequence ID" value="MFI9106418.1"/>
    <property type="molecule type" value="Genomic_DNA"/>
</dbReference>
<name>A0ABW8CIY4_9ACTN</name>
<dbReference type="GO" id="GO:0016787">
    <property type="term" value="F:hydrolase activity"/>
    <property type="evidence" value="ECO:0007669"/>
    <property type="project" value="UniProtKB-KW"/>
</dbReference>
<evidence type="ECO:0000313" key="3">
    <source>
        <dbReference type="Proteomes" id="UP001614394"/>
    </source>
</evidence>
<reference evidence="2 3" key="1">
    <citation type="submission" date="2024-10" db="EMBL/GenBank/DDBJ databases">
        <title>The Natural Products Discovery Center: Release of the First 8490 Sequenced Strains for Exploring Actinobacteria Biosynthetic Diversity.</title>
        <authorList>
            <person name="Kalkreuter E."/>
            <person name="Kautsar S.A."/>
            <person name="Yang D."/>
            <person name="Bader C.D."/>
            <person name="Teijaro C.N."/>
            <person name="Fluegel L."/>
            <person name="Davis C.M."/>
            <person name="Simpson J.R."/>
            <person name="Lauterbach L."/>
            <person name="Steele A.D."/>
            <person name="Gui C."/>
            <person name="Meng S."/>
            <person name="Li G."/>
            <person name="Viehrig K."/>
            <person name="Ye F."/>
            <person name="Su P."/>
            <person name="Kiefer A.F."/>
            <person name="Nichols A."/>
            <person name="Cepeda A.J."/>
            <person name="Yan W."/>
            <person name="Fan B."/>
            <person name="Jiang Y."/>
            <person name="Adhikari A."/>
            <person name="Zheng C.-J."/>
            <person name="Schuster L."/>
            <person name="Cowan T.M."/>
            <person name="Smanski M.J."/>
            <person name="Chevrette M.G."/>
            <person name="De Carvalho L.P.S."/>
            <person name="Shen B."/>
        </authorList>
    </citation>
    <scope>NUCLEOTIDE SEQUENCE [LARGE SCALE GENOMIC DNA]</scope>
    <source>
        <strain evidence="2 3">NPDC053399</strain>
    </source>
</reference>
<dbReference type="SUPFAM" id="SSF53474">
    <property type="entry name" value="alpha/beta-Hydrolases"/>
    <property type="match status" value="1"/>
</dbReference>
<keyword evidence="3" id="KW-1185">Reference proteome</keyword>
<gene>
    <name evidence="2" type="ORF">ACIGXA_38530</name>
</gene>
<keyword evidence="2" id="KW-0378">Hydrolase</keyword>
<comment type="caution">
    <text evidence="2">The sequence shown here is derived from an EMBL/GenBank/DDBJ whole genome shotgun (WGS) entry which is preliminary data.</text>
</comment>
<dbReference type="RefSeq" id="WP_399657907.1">
    <property type="nucleotide sequence ID" value="NZ_JBITYG010000018.1"/>
</dbReference>
<protein>
    <submittedName>
        <fullName evidence="2">Alpha/beta fold hydrolase</fullName>
    </submittedName>
</protein>
<dbReference type="Pfam" id="PF12697">
    <property type="entry name" value="Abhydrolase_6"/>
    <property type="match status" value="1"/>
</dbReference>
<dbReference type="Gene3D" id="3.40.50.1820">
    <property type="entry name" value="alpha/beta hydrolase"/>
    <property type="match status" value="1"/>
</dbReference>
<sequence>MTTVAHWGGTSRFADLGGRVHWVDFGGPQDAPRVVLVHGLGGSHLNWCLLAPLLTARLRVTAVDLAGFGLTEPAGRGTAVTDNVALLDRFLREVVGEPALLVGNSMGGMISILQAAARPETATGLVLVDPALPLPFGARPDPLVLSVFLLYAVPGVGERLLARSRTGSTARQQVRRLLALVCADPSAVPEELVSASVELAERRAGVPGLDAAFLAAARSLVLVNARRNTYWSAMRSLRMPVLLLSGERDRLVPVRSARAAAARNPGWRFETFPGVGHVPQLEIPDVVAARMLDWLDDVRLTAG</sequence>
<feature type="domain" description="AB hydrolase-1" evidence="1">
    <location>
        <begin position="34"/>
        <end position="289"/>
    </location>
</feature>
<dbReference type="InterPro" id="IPR029058">
    <property type="entry name" value="AB_hydrolase_fold"/>
</dbReference>
<dbReference type="InterPro" id="IPR000073">
    <property type="entry name" value="AB_hydrolase_1"/>
</dbReference>
<dbReference type="PANTHER" id="PTHR46438">
    <property type="entry name" value="ALPHA/BETA-HYDROLASES SUPERFAMILY PROTEIN"/>
    <property type="match status" value="1"/>
</dbReference>
<accession>A0ABW8CIY4</accession>
<dbReference type="Proteomes" id="UP001614394">
    <property type="component" value="Unassembled WGS sequence"/>
</dbReference>
<dbReference type="PRINTS" id="PR00111">
    <property type="entry name" value="ABHYDROLASE"/>
</dbReference>